<dbReference type="PROSITE" id="PS51294">
    <property type="entry name" value="HTH_MYB"/>
    <property type="match status" value="1"/>
</dbReference>
<name>V6LK41_9EUKA</name>
<reference evidence="4" key="2">
    <citation type="submission" date="2020-12" db="EMBL/GenBank/DDBJ databases">
        <title>New Spironucleus salmonicida genome in near-complete chromosomes.</title>
        <authorList>
            <person name="Xu F."/>
            <person name="Kurt Z."/>
            <person name="Jimenez-Gonzalez A."/>
            <person name="Astvaldsson A."/>
            <person name="Andersson J.O."/>
            <person name="Svard S.G."/>
        </authorList>
    </citation>
    <scope>NUCLEOTIDE SEQUENCE</scope>
    <source>
        <strain evidence="4">ATCC 50377</strain>
    </source>
</reference>
<dbReference type="Proteomes" id="UP000018208">
    <property type="component" value="Unassembled WGS sequence"/>
</dbReference>
<evidence type="ECO:0000313" key="4">
    <source>
        <dbReference type="EMBL" id="KAH0573322.1"/>
    </source>
</evidence>
<dbReference type="SMART" id="SM00717">
    <property type="entry name" value="SANT"/>
    <property type="match status" value="1"/>
</dbReference>
<dbReference type="PROSITE" id="PS50090">
    <property type="entry name" value="MYB_LIKE"/>
    <property type="match status" value="1"/>
</dbReference>
<dbReference type="SUPFAM" id="SSF46689">
    <property type="entry name" value="Homeodomain-like"/>
    <property type="match status" value="1"/>
</dbReference>
<keyword evidence="5" id="KW-1185">Reference proteome</keyword>
<dbReference type="Pfam" id="PF00249">
    <property type="entry name" value="Myb_DNA-binding"/>
    <property type="match status" value="1"/>
</dbReference>
<evidence type="ECO:0000259" key="2">
    <source>
        <dbReference type="PROSITE" id="PS51294"/>
    </source>
</evidence>
<keyword evidence="3" id="KW-0238">DNA-binding</keyword>
<dbReference type="OrthoDB" id="2143914at2759"/>
<dbReference type="EMBL" id="KI546101">
    <property type="protein sequence ID" value="EST44990.1"/>
    <property type="molecule type" value="Genomic_DNA"/>
</dbReference>
<dbReference type="InterPro" id="IPR009057">
    <property type="entry name" value="Homeodomain-like_sf"/>
</dbReference>
<dbReference type="VEuPathDB" id="GiardiaDB:SS50377_25442"/>
<evidence type="ECO:0000313" key="5">
    <source>
        <dbReference type="Proteomes" id="UP000018208"/>
    </source>
</evidence>
<dbReference type="CDD" id="cd00167">
    <property type="entry name" value="SANT"/>
    <property type="match status" value="1"/>
</dbReference>
<dbReference type="GO" id="GO:0003677">
    <property type="term" value="F:DNA binding"/>
    <property type="evidence" value="ECO:0007669"/>
    <property type="project" value="UniProtKB-KW"/>
</dbReference>
<evidence type="ECO:0000259" key="1">
    <source>
        <dbReference type="PROSITE" id="PS50090"/>
    </source>
</evidence>
<feature type="domain" description="HTH myb-type" evidence="2">
    <location>
        <begin position="1"/>
        <end position="55"/>
    </location>
</feature>
<organism evidence="3">
    <name type="scientific">Spironucleus salmonicida</name>
    <dbReference type="NCBI Taxonomy" id="348837"/>
    <lineage>
        <taxon>Eukaryota</taxon>
        <taxon>Metamonada</taxon>
        <taxon>Diplomonadida</taxon>
        <taxon>Hexamitidae</taxon>
        <taxon>Hexamitinae</taxon>
        <taxon>Spironucleus</taxon>
    </lineage>
</organism>
<gene>
    <name evidence="3" type="ORF">SS50377_15009</name>
    <name evidence="4" type="ORF">SS50377_25442</name>
</gene>
<dbReference type="InterPro" id="IPR001005">
    <property type="entry name" value="SANT/Myb"/>
</dbReference>
<dbReference type="InterPro" id="IPR017930">
    <property type="entry name" value="Myb_dom"/>
</dbReference>
<accession>V6LK41</accession>
<dbReference type="AlphaFoldDB" id="V6LK41"/>
<dbReference type="EMBL" id="AUWU02000005">
    <property type="protein sequence ID" value="KAH0573322.1"/>
    <property type="molecule type" value="Genomic_DNA"/>
</dbReference>
<feature type="domain" description="Myb-like" evidence="1">
    <location>
        <begin position="1"/>
        <end position="51"/>
    </location>
</feature>
<sequence>MKQENWTSSETTQLMNALSTVDISWINWTRVANQVPTRTKKQCVVHYHQTIKRREKGKSINIAPETATQLIVSKDIYHEDTSFGIFMSFNEE</sequence>
<protein>
    <submittedName>
        <fullName evidence="3">Myb-like DNA-binding domain-containing protein</fullName>
    </submittedName>
</protein>
<proteinExistence type="predicted"/>
<reference evidence="3 4" key="1">
    <citation type="journal article" date="2014" name="PLoS Genet.">
        <title>The Genome of Spironucleus salmonicida Highlights a Fish Pathogen Adapted to Fluctuating Environments.</title>
        <authorList>
            <person name="Xu F."/>
            <person name="Jerlstrom-Hultqvist J."/>
            <person name="Einarsson E."/>
            <person name="Astvaldsson A."/>
            <person name="Svard S.G."/>
            <person name="Andersson J.O."/>
        </authorList>
    </citation>
    <scope>NUCLEOTIDE SEQUENCE</scope>
    <source>
        <strain evidence="4">ATCC 50377</strain>
    </source>
</reference>
<evidence type="ECO:0000313" key="3">
    <source>
        <dbReference type="EMBL" id="EST44990.1"/>
    </source>
</evidence>
<dbReference type="Gene3D" id="1.10.10.60">
    <property type="entry name" value="Homeodomain-like"/>
    <property type="match status" value="1"/>
</dbReference>